<proteinExistence type="predicted"/>
<gene>
    <name evidence="3" type="ORF">KDA82_19990</name>
</gene>
<keyword evidence="4" id="KW-1185">Reference proteome</keyword>
<feature type="compositionally biased region" description="Low complexity" evidence="1">
    <location>
        <begin position="324"/>
        <end position="338"/>
    </location>
</feature>
<feature type="transmembrane region" description="Helical" evidence="2">
    <location>
        <begin position="35"/>
        <end position="62"/>
    </location>
</feature>
<dbReference type="AlphaFoldDB" id="A0A8T4IT39"/>
<reference evidence="3" key="1">
    <citation type="submission" date="2021-04" db="EMBL/GenBank/DDBJ databases">
        <title>Sequencing of actinobacteria type strains.</title>
        <authorList>
            <person name="Nguyen G.-S."/>
            <person name="Wentzel A."/>
        </authorList>
    </citation>
    <scope>NUCLEOTIDE SEQUENCE</scope>
    <source>
        <strain evidence="3">DSM 42095</strain>
    </source>
</reference>
<name>A0A8T4IT39_9ACTN</name>
<feature type="region of interest" description="Disordered" evidence="1">
    <location>
        <begin position="83"/>
        <end position="133"/>
    </location>
</feature>
<evidence type="ECO:0000313" key="3">
    <source>
        <dbReference type="EMBL" id="MBR7675259.1"/>
    </source>
</evidence>
<dbReference type="EMBL" id="JAGSMN010000455">
    <property type="protein sequence ID" value="MBR7675259.1"/>
    <property type="molecule type" value="Genomic_DNA"/>
</dbReference>
<feature type="compositionally biased region" description="Pro residues" evidence="1">
    <location>
        <begin position="311"/>
        <end position="323"/>
    </location>
</feature>
<keyword evidence="2" id="KW-1133">Transmembrane helix</keyword>
<sequence>MGWTVLYIAFGIVALWLLGEVLLQYKARLRWRLLAFGGFLCVVVGALIPSVIVIGLGIAAFATGQTFVTLSYRRGFSTGWALGGTPGSSRRRREGPPAEAEPTLQVSGLEAYDPVPEAQTGSDATEDYASQGYGTNGYGADTYSPDAYATDSYATDSYAADTYGTDTYGYGNDAPGSVFQPAEPPVYQPAPLPDDTGEYGTYDTYAASFESGPRQGIYQDQAYGYDAQQQQQYASYTDPYTGYPSHDSYGGGVSFDPQGYIGEQQPYAPDPGGYDAQYGDYAQQPQQPQQPYYSETPPGGLWVPQQRDPAEPQPYDPYQPQPYPNGYEGYEGYDNQGNHGNGQQPGGYYYDGQRGGY</sequence>
<feature type="transmembrane region" description="Helical" evidence="2">
    <location>
        <begin position="6"/>
        <end position="23"/>
    </location>
</feature>
<keyword evidence="2" id="KW-0472">Membrane</keyword>
<comment type="caution">
    <text evidence="3">The sequence shown here is derived from an EMBL/GenBank/DDBJ whole genome shotgun (WGS) entry which is preliminary data.</text>
</comment>
<feature type="compositionally biased region" description="Low complexity" evidence="1">
    <location>
        <begin position="270"/>
        <end position="293"/>
    </location>
</feature>
<evidence type="ECO:0000313" key="4">
    <source>
        <dbReference type="Proteomes" id="UP000675554"/>
    </source>
</evidence>
<feature type="region of interest" description="Disordered" evidence="1">
    <location>
        <begin position="237"/>
        <end position="357"/>
    </location>
</feature>
<accession>A0A8T4IT39</accession>
<protein>
    <submittedName>
        <fullName evidence="3">Uncharacterized protein</fullName>
    </submittedName>
</protein>
<evidence type="ECO:0000256" key="2">
    <source>
        <dbReference type="SAM" id="Phobius"/>
    </source>
</evidence>
<dbReference type="Proteomes" id="UP000675554">
    <property type="component" value="Unassembled WGS sequence"/>
</dbReference>
<keyword evidence="2" id="KW-0812">Transmembrane</keyword>
<evidence type="ECO:0000256" key="1">
    <source>
        <dbReference type="SAM" id="MobiDB-lite"/>
    </source>
</evidence>
<feature type="compositionally biased region" description="Low complexity" evidence="1">
    <location>
        <begin position="346"/>
        <end position="357"/>
    </location>
</feature>
<organism evidence="3 4">
    <name type="scientific">Streptomyces daliensis</name>
    <dbReference type="NCBI Taxonomy" id="299421"/>
    <lineage>
        <taxon>Bacteria</taxon>
        <taxon>Bacillati</taxon>
        <taxon>Actinomycetota</taxon>
        <taxon>Actinomycetes</taxon>
        <taxon>Kitasatosporales</taxon>
        <taxon>Streptomycetaceae</taxon>
        <taxon>Streptomyces</taxon>
    </lineage>
</organism>